<dbReference type="GO" id="GO:0005739">
    <property type="term" value="C:mitochondrion"/>
    <property type="evidence" value="ECO:0007669"/>
    <property type="project" value="TreeGrafter"/>
</dbReference>
<dbReference type="GO" id="GO:0004364">
    <property type="term" value="F:glutathione transferase activity"/>
    <property type="evidence" value="ECO:0007669"/>
    <property type="project" value="UniProtKB-EC"/>
</dbReference>
<dbReference type="PANTHER" id="PTHR42943:SF2">
    <property type="entry name" value="GLUTATHIONE S-TRANSFERASE KAPPA 1"/>
    <property type="match status" value="1"/>
</dbReference>
<dbReference type="GO" id="GO:0006749">
    <property type="term" value="P:glutathione metabolic process"/>
    <property type="evidence" value="ECO:0007669"/>
    <property type="project" value="TreeGrafter"/>
</dbReference>
<evidence type="ECO:0000256" key="3">
    <source>
        <dbReference type="ARBA" id="ARBA00022679"/>
    </source>
</evidence>
<dbReference type="EMBL" id="PUHQ01000037">
    <property type="protein sequence ID" value="KAG0661173.1"/>
    <property type="molecule type" value="Genomic_DNA"/>
</dbReference>
<dbReference type="SUPFAM" id="SSF52833">
    <property type="entry name" value="Thioredoxin-like"/>
    <property type="match status" value="1"/>
</dbReference>
<dbReference type="Gene3D" id="3.40.30.10">
    <property type="entry name" value="Glutaredoxin"/>
    <property type="match status" value="1"/>
</dbReference>
<evidence type="ECO:0000313" key="9">
    <source>
        <dbReference type="Proteomes" id="UP000777482"/>
    </source>
</evidence>
<evidence type="ECO:0000256" key="5">
    <source>
        <dbReference type="ARBA" id="ARBA00073833"/>
    </source>
</evidence>
<evidence type="ECO:0000256" key="4">
    <source>
        <dbReference type="ARBA" id="ARBA00047960"/>
    </source>
</evidence>
<evidence type="ECO:0000259" key="7">
    <source>
        <dbReference type="Pfam" id="PF01323"/>
    </source>
</evidence>
<protein>
    <recommendedName>
        <fullName evidence="5">Glutathione S-transferase kappa 1</fullName>
        <ecNumber evidence="2">2.5.1.18</ecNumber>
    </recommendedName>
    <alternativeName>
        <fullName evidence="6">GST class-kappa</fullName>
    </alternativeName>
</protein>
<accession>A0A9P6W0F8</accession>
<dbReference type="PANTHER" id="PTHR42943">
    <property type="entry name" value="GLUTATHIONE S-TRANSFERASE KAPPA"/>
    <property type="match status" value="1"/>
</dbReference>
<dbReference type="InterPro" id="IPR051924">
    <property type="entry name" value="GST_Kappa/NadH"/>
</dbReference>
<dbReference type="FunFam" id="3.40.30.10:FF:000096">
    <property type="entry name" value="Glutathione S-transferase kappa"/>
    <property type="match status" value="1"/>
</dbReference>
<comment type="similarity">
    <text evidence="1">Belongs to the GST superfamily. Kappa family.</text>
</comment>
<dbReference type="AlphaFoldDB" id="A0A9P6W0F8"/>
<dbReference type="OrthoDB" id="4664297at2759"/>
<dbReference type="GO" id="GO:0004602">
    <property type="term" value="F:glutathione peroxidase activity"/>
    <property type="evidence" value="ECO:0007669"/>
    <property type="project" value="TreeGrafter"/>
</dbReference>
<feature type="domain" description="DSBA-like thioredoxin" evidence="7">
    <location>
        <begin position="4"/>
        <end position="194"/>
    </location>
</feature>
<evidence type="ECO:0000256" key="2">
    <source>
        <dbReference type="ARBA" id="ARBA00012452"/>
    </source>
</evidence>
<dbReference type="InterPro" id="IPR036249">
    <property type="entry name" value="Thioredoxin-like_sf"/>
</dbReference>
<evidence type="ECO:0000256" key="1">
    <source>
        <dbReference type="ARBA" id="ARBA00006494"/>
    </source>
</evidence>
<keyword evidence="3" id="KW-0808">Transferase</keyword>
<dbReference type="Pfam" id="PF01323">
    <property type="entry name" value="DSBA"/>
    <property type="match status" value="1"/>
</dbReference>
<dbReference type="GO" id="GO:0005777">
    <property type="term" value="C:peroxisome"/>
    <property type="evidence" value="ECO:0007669"/>
    <property type="project" value="TreeGrafter"/>
</dbReference>
<dbReference type="EC" id="2.5.1.18" evidence="2"/>
<comment type="catalytic activity">
    <reaction evidence="4">
        <text>RX + glutathione = an S-substituted glutathione + a halide anion + H(+)</text>
        <dbReference type="Rhea" id="RHEA:16437"/>
        <dbReference type="ChEBI" id="CHEBI:15378"/>
        <dbReference type="ChEBI" id="CHEBI:16042"/>
        <dbReference type="ChEBI" id="CHEBI:17792"/>
        <dbReference type="ChEBI" id="CHEBI:57925"/>
        <dbReference type="ChEBI" id="CHEBI:90779"/>
        <dbReference type="EC" id="2.5.1.18"/>
    </reaction>
</comment>
<gene>
    <name evidence="8" type="ORF">C6P46_004127</name>
</gene>
<dbReference type="Proteomes" id="UP000777482">
    <property type="component" value="Unassembled WGS sequence"/>
</dbReference>
<evidence type="ECO:0000313" key="8">
    <source>
        <dbReference type="EMBL" id="KAG0661173.1"/>
    </source>
</evidence>
<reference evidence="8 9" key="1">
    <citation type="submission" date="2020-11" db="EMBL/GenBank/DDBJ databases">
        <title>Kefir isolates.</title>
        <authorList>
            <person name="Marcisauskas S."/>
            <person name="Kim Y."/>
            <person name="Blasche S."/>
        </authorList>
    </citation>
    <scope>NUCLEOTIDE SEQUENCE [LARGE SCALE GENOMIC DNA]</scope>
    <source>
        <strain evidence="8 9">KR</strain>
    </source>
</reference>
<evidence type="ECO:0000256" key="6">
    <source>
        <dbReference type="ARBA" id="ARBA00083519"/>
    </source>
</evidence>
<name>A0A9P6W0F8_RHOMI</name>
<dbReference type="InterPro" id="IPR001853">
    <property type="entry name" value="DSBA-like_thioredoxin_dom"/>
</dbReference>
<proteinExistence type="inferred from homology"/>
<organism evidence="8 9">
    <name type="scientific">Rhodotorula mucilaginosa</name>
    <name type="common">Yeast</name>
    <name type="synonym">Rhodotorula rubra</name>
    <dbReference type="NCBI Taxonomy" id="5537"/>
    <lineage>
        <taxon>Eukaryota</taxon>
        <taxon>Fungi</taxon>
        <taxon>Dikarya</taxon>
        <taxon>Basidiomycota</taxon>
        <taxon>Pucciniomycotina</taxon>
        <taxon>Microbotryomycetes</taxon>
        <taxon>Sporidiobolales</taxon>
        <taxon>Sporidiobolaceae</taxon>
        <taxon>Rhodotorula</taxon>
    </lineage>
</organism>
<comment type="caution">
    <text evidence="8">The sequence shown here is derived from an EMBL/GenBank/DDBJ whole genome shotgun (WGS) entry which is preliminary data.</text>
</comment>
<keyword evidence="9" id="KW-1185">Reference proteome</keyword>
<sequence length="214" mass="24077">MAYTVLKRYKQPWGMQLELKPMFLGGVMQAARNKPPITVKNKGIWMNGSDLPLAFEWLKIDHTFPKSFPINTINMMRALRAIQDIAPEKLEKATDAFYAAFWRPKPSDPPATEAVKPASFPKILSANGLFSDAEIKQIAEAMNSDKIKNLVKDESAKLVAEGGAFGFPWIVVSRDDGKERSFFGADRFEQIAYWLGKEWKGPLADSAKRPMPKL</sequence>